<dbReference type="Pfam" id="PF00171">
    <property type="entry name" value="Aldedh"/>
    <property type="match status" value="1"/>
</dbReference>
<name>A0ABM8G503_9CELL</name>
<reference evidence="5" key="1">
    <citation type="journal article" date="2019" name="Int. J. Syst. Evol. Microbiol.">
        <title>The Global Catalogue of Microorganisms (GCM) 10K type strain sequencing project: providing services to taxonomists for standard genome sequencing and annotation.</title>
        <authorList>
            <consortium name="The Broad Institute Genomics Platform"/>
            <consortium name="The Broad Institute Genome Sequencing Center for Infectious Disease"/>
            <person name="Wu L."/>
            <person name="Ma J."/>
        </authorList>
    </citation>
    <scope>NUCLEOTIDE SEQUENCE [LARGE SCALE GENOMIC DNA]</scope>
    <source>
        <strain evidence="5">NBRC 108565</strain>
    </source>
</reference>
<dbReference type="InterPro" id="IPR015590">
    <property type="entry name" value="Aldehyde_DH_dom"/>
</dbReference>
<accession>A0ABM8G503</accession>
<protein>
    <recommendedName>
        <fullName evidence="3">Aldehyde dehydrogenase domain-containing protein</fullName>
    </recommendedName>
</protein>
<feature type="domain" description="Aldehyde dehydrogenase" evidence="3">
    <location>
        <begin position="54"/>
        <end position="276"/>
    </location>
</feature>
<evidence type="ECO:0000256" key="2">
    <source>
        <dbReference type="SAM" id="MobiDB-lite"/>
    </source>
</evidence>
<gene>
    <name evidence="4" type="ORF">GCM10025865_24240</name>
</gene>
<evidence type="ECO:0000256" key="1">
    <source>
        <dbReference type="ARBA" id="ARBA00023002"/>
    </source>
</evidence>
<dbReference type="Proteomes" id="UP001321475">
    <property type="component" value="Chromosome"/>
</dbReference>
<dbReference type="PANTHER" id="PTHR11699">
    <property type="entry name" value="ALDEHYDE DEHYDROGENASE-RELATED"/>
    <property type="match status" value="1"/>
</dbReference>
<sequence>MTASSVRVTPGRPSSTAGRPSSVTDASVARLLRRLAASSDTGSESSAGDGTCRRTVTTVAPMTGDPVAELPLATAGDVVAAQRRAREAQAIWAGVPVRRRAQVLLRFHDLVLERQDEALDLIQWENGKVRRDAHLEVLDVANTARYYARRAPGLLAPSSRRGVYPVLTKVVELHRPVGVVGVISPWNYPLSLAVGDTLPALVAGNAVVQKVDTQTALTALWSAELMDEAGLPADLWQLVVGEPSDLGDALVGGSDFVMFTGSTAAGRRIARQAGSSSPAARSSSGARTRCWCSTTPTSPRPSRERCAPASRPRASCACRSSACTSRTRSTTRSCPRS</sequence>
<evidence type="ECO:0000313" key="5">
    <source>
        <dbReference type="Proteomes" id="UP001321475"/>
    </source>
</evidence>
<keyword evidence="1" id="KW-0560">Oxidoreductase</keyword>
<dbReference type="Gene3D" id="3.40.605.10">
    <property type="entry name" value="Aldehyde Dehydrogenase, Chain A, domain 1"/>
    <property type="match status" value="1"/>
</dbReference>
<feature type="region of interest" description="Disordered" evidence="2">
    <location>
        <begin position="1"/>
        <end position="25"/>
    </location>
</feature>
<dbReference type="InterPro" id="IPR016162">
    <property type="entry name" value="Ald_DH_N"/>
</dbReference>
<evidence type="ECO:0000259" key="3">
    <source>
        <dbReference type="Pfam" id="PF00171"/>
    </source>
</evidence>
<feature type="region of interest" description="Disordered" evidence="2">
    <location>
        <begin position="270"/>
        <end position="315"/>
    </location>
</feature>
<evidence type="ECO:0000313" key="4">
    <source>
        <dbReference type="EMBL" id="BDZ43125.1"/>
    </source>
</evidence>
<dbReference type="InterPro" id="IPR016161">
    <property type="entry name" value="Ald_DH/histidinol_DH"/>
</dbReference>
<organism evidence="4 5">
    <name type="scientific">Paraoerskovia sediminicola</name>
    <dbReference type="NCBI Taxonomy" id="1138587"/>
    <lineage>
        <taxon>Bacteria</taxon>
        <taxon>Bacillati</taxon>
        <taxon>Actinomycetota</taxon>
        <taxon>Actinomycetes</taxon>
        <taxon>Micrococcales</taxon>
        <taxon>Cellulomonadaceae</taxon>
        <taxon>Paraoerskovia</taxon>
    </lineage>
</organism>
<proteinExistence type="predicted"/>
<keyword evidence="5" id="KW-1185">Reference proteome</keyword>
<dbReference type="EMBL" id="AP027729">
    <property type="protein sequence ID" value="BDZ43125.1"/>
    <property type="molecule type" value="Genomic_DNA"/>
</dbReference>
<dbReference type="SUPFAM" id="SSF53720">
    <property type="entry name" value="ALDH-like"/>
    <property type="match status" value="1"/>
</dbReference>
<feature type="compositionally biased region" description="Low complexity" evidence="2">
    <location>
        <begin position="271"/>
        <end position="287"/>
    </location>
</feature>